<dbReference type="SUPFAM" id="SSF81383">
    <property type="entry name" value="F-box domain"/>
    <property type="match status" value="1"/>
</dbReference>
<dbReference type="Proteomes" id="UP001367508">
    <property type="component" value="Unassembled WGS sequence"/>
</dbReference>
<keyword evidence="4" id="KW-1185">Reference proteome</keyword>
<comment type="caution">
    <text evidence="3">The sequence shown here is derived from an EMBL/GenBank/DDBJ whole genome shotgun (WGS) entry which is preliminary data.</text>
</comment>
<organism evidence="3 4">
    <name type="scientific">Canavalia gladiata</name>
    <name type="common">Sword bean</name>
    <name type="synonym">Dolichos gladiatus</name>
    <dbReference type="NCBI Taxonomy" id="3824"/>
    <lineage>
        <taxon>Eukaryota</taxon>
        <taxon>Viridiplantae</taxon>
        <taxon>Streptophyta</taxon>
        <taxon>Embryophyta</taxon>
        <taxon>Tracheophyta</taxon>
        <taxon>Spermatophyta</taxon>
        <taxon>Magnoliopsida</taxon>
        <taxon>eudicotyledons</taxon>
        <taxon>Gunneridae</taxon>
        <taxon>Pentapetalae</taxon>
        <taxon>rosids</taxon>
        <taxon>fabids</taxon>
        <taxon>Fabales</taxon>
        <taxon>Fabaceae</taxon>
        <taxon>Papilionoideae</taxon>
        <taxon>50 kb inversion clade</taxon>
        <taxon>NPAAA clade</taxon>
        <taxon>indigoferoid/millettioid clade</taxon>
        <taxon>Phaseoleae</taxon>
        <taxon>Canavalia</taxon>
    </lineage>
</organism>
<dbReference type="NCBIfam" id="TIGR01640">
    <property type="entry name" value="F_box_assoc_1"/>
    <property type="match status" value="1"/>
</dbReference>
<feature type="domain" description="F-box" evidence="1">
    <location>
        <begin position="26"/>
        <end position="68"/>
    </location>
</feature>
<dbReference type="Pfam" id="PF00646">
    <property type="entry name" value="F-box"/>
    <property type="match status" value="1"/>
</dbReference>
<sequence>MAQRRILKPSIVANSETNDGDELSSFDSLPNDVVAKILKSLPAQFLHNSGRFVCKTWAEILSLPCFKKSHLLHSQCGFLIQDGNGQCKVQSIDARDWELKETQLNFNFPGKIRGSSDGVLLINKSASVMDLYVANPVTMQVLKLPTLPSICKLCSHCNNIARASSTGEIKVVSLGRDSNGLYNWYVLTVGKGMSWRKINMAYAKCDPESYLSYVQSLSADGVIYWTNSSWINDPFVLAIDVHEEIAYRLKVPIECHGQYWTLVQIGKEICCMNCGKDVEMKVWKLKDLHRSEWVKVKSIRFSIESPLRKKISVPLLWLDSDVLVISVYVQVSNVVVAYHVKKDEYKVIKIGDVARHAIFLHTNSLIQF</sequence>
<gene>
    <name evidence="3" type="ORF">VNO77_01533</name>
</gene>
<accession>A0AAN9MWL2</accession>
<name>A0AAN9MWL2_CANGL</name>
<evidence type="ECO:0000259" key="2">
    <source>
        <dbReference type="Pfam" id="PF08268"/>
    </source>
</evidence>
<dbReference type="InterPro" id="IPR050796">
    <property type="entry name" value="SCF_F-box_component"/>
</dbReference>
<dbReference type="InterPro" id="IPR001810">
    <property type="entry name" value="F-box_dom"/>
</dbReference>
<dbReference type="Gene3D" id="1.20.1280.50">
    <property type="match status" value="1"/>
</dbReference>
<evidence type="ECO:0000313" key="3">
    <source>
        <dbReference type="EMBL" id="KAK7359572.1"/>
    </source>
</evidence>
<evidence type="ECO:0008006" key="5">
    <source>
        <dbReference type="Google" id="ProtNLM"/>
    </source>
</evidence>
<dbReference type="InterPro" id="IPR013187">
    <property type="entry name" value="F-box-assoc_dom_typ3"/>
</dbReference>
<dbReference type="AlphaFoldDB" id="A0AAN9MWL2"/>
<dbReference type="Pfam" id="PF08268">
    <property type="entry name" value="FBA_3"/>
    <property type="match status" value="1"/>
</dbReference>
<feature type="domain" description="F-box associated beta-propeller type 3" evidence="2">
    <location>
        <begin position="111"/>
        <end position="363"/>
    </location>
</feature>
<dbReference type="PANTHER" id="PTHR31672">
    <property type="entry name" value="BNACNNG10540D PROTEIN"/>
    <property type="match status" value="1"/>
</dbReference>
<dbReference type="PANTHER" id="PTHR31672:SF11">
    <property type="entry name" value="F-BOX PROTEIN CPR1-LIKE ISOFORM X2"/>
    <property type="match status" value="1"/>
</dbReference>
<reference evidence="3 4" key="1">
    <citation type="submission" date="2024-01" db="EMBL/GenBank/DDBJ databases">
        <title>The genomes of 5 underutilized Papilionoideae crops provide insights into root nodulation and disease resistanc.</title>
        <authorList>
            <person name="Jiang F."/>
        </authorList>
    </citation>
    <scope>NUCLEOTIDE SEQUENCE [LARGE SCALE GENOMIC DNA]</scope>
    <source>
        <strain evidence="3">LVBAO_FW01</strain>
        <tissue evidence="3">Leaves</tissue>
    </source>
</reference>
<dbReference type="InterPro" id="IPR036047">
    <property type="entry name" value="F-box-like_dom_sf"/>
</dbReference>
<evidence type="ECO:0000259" key="1">
    <source>
        <dbReference type="Pfam" id="PF00646"/>
    </source>
</evidence>
<evidence type="ECO:0000313" key="4">
    <source>
        <dbReference type="Proteomes" id="UP001367508"/>
    </source>
</evidence>
<dbReference type="InterPro" id="IPR017451">
    <property type="entry name" value="F-box-assoc_interact_dom"/>
</dbReference>
<proteinExistence type="predicted"/>
<dbReference type="EMBL" id="JAYMYQ010000001">
    <property type="protein sequence ID" value="KAK7359572.1"/>
    <property type="molecule type" value="Genomic_DNA"/>
</dbReference>
<protein>
    <recommendedName>
        <fullName evidence="5">F-box domain-containing protein</fullName>
    </recommendedName>
</protein>